<comment type="caution">
    <text evidence="2">The sequence shown here is derived from an EMBL/GenBank/DDBJ whole genome shotgun (WGS) entry which is preliminary data.</text>
</comment>
<dbReference type="Pfam" id="PF13310">
    <property type="entry name" value="Virulence_RhuM"/>
    <property type="match status" value="1"/>
</dbReference>
<name>A0A562SPT3_9BACT</name>
<dbReference type="Proteomes" id="UP000316167">
    <property type="component" value="Unassembled WGS sequence"/>
</dbReference>
<dbReference type="OrthoDB" id="9802752at2"/>
<organism evidence="2 3">
    <name type="scientific">Lacibacter cauensis</name>
    <dbReference type="NCBI Taxonomy" id="510947"/>
    <lineage>
        <taxon>Bacteria</taxon>
        <taxon>Pseudomonadati</taxon>
        <taxon>Bacteroidota</taxon>
        <taxon>Chitinophagia</taxon>
        <taxon>Chitinophagales</taxon>
        <taxon>Chitinophagaceae</taxon>
        <taxon>Lacibacter</taxon>
    </lineage>
</organism>
<dbReference type="RefSeq" id="WP_144885367.1">
    <property type="nucleotide sequence ID" value="NZ_VLLE01000003.1"/>
</dbReference>
<dbReference type="PANTHER" id="PTHR35810:SF1">
    <property type="entry name" value="CYTOPLASMIC PROTEIN"/>
    <property type="match status" value="1"/>
</dbReference>
<reference evidence="2 3" key="1">
    <citation type="journal article" date="2015" name="Stand. Genomic Sci.">
        <title>Genomic Encyclopedia of Bacterial and Archaeal Type Strains, Phase III: the genomes of soil and plant-associated and newly described type strains.</title>
        <authorList>
            <person name="Whitman W.B."/>
            <person name="Woyke T."/>
            <person name="Klenk H.P."/>
            <person name="Zhou Y."/>
            <person name="Lilburn T.G."/>
            <person name="Beck B.J."/>
            <person name="De Vos P."/>
            <person name="Vandamme P."/>
            <person name="Eisen J.A."/>
            <person name="Garrity G."/>
            <person name="Hugenholtz P."/>
            <person name="Kyrpides N.C."/>
        </authorList>
    </citation>
    <scope>NUCLEOTIDE SEQUENCE [LARGE SCALE GENOMIC DNA]</scope>
    <source>
        <strain evidence="2 3">CGMCC 1.7271</strain>
    </source>
</reference>
<proteinExistence type="predicted"/>
<evidence type="ECO:0000259" key="1">
    <source>
        <dbReference type="PROSITE" id="PS51750"/>
    </source>
</evidence>
<feature type="domain" description="Bro-N" evidence="1">
    <location>
        <begin position="1"/>
        <end position="121"/>
    </location>
</feature>
<keyword evidence="3" id="KW-1185">Reference proteome</keyword>
<evidence type="ECO:0000313" key="2">
    <source>
        <dbReference type="EMBL" id="TWI83297.1"/>
    </source>
</evidence>
<sequence>MIDLSRQGAFLFYNGADGKIQAQVILGDETVWLSQKGMAEVFGVQRPAITKHLQNIFQEGELSEESVSSILEHTADDGKKYKTSFYNLDAIIAVGYRVSSYKATQFRIWANKVTKEYLVKGFVLDDERLKQGNKLFGKDYFKELLERIREIRASERMFYEKITDLYATAVDYNKSDPETHKFFAKVQNKLEYAIVGKTSAEIIKTRANATLPNMGLKTWKNAGKQGKVQKLDVTVAKNYLHEEEIRKLNTLVNMYLDYAELQVERNKLMTMKDWSSRLDAFLKFNEYEVLENAGTIRKDVADNFAENEYIKFRVVQDNNFKSDFNNLLDQIKDPANLPTEEDVKKQKEIVSSFDKHLQGLLNTPPPTKDNKK</sequence>
<dbReference type="PROSITE" id="PS51750">
    <property type="entry name" value="BRO_N"/>
    <property type="match status" value="1"/>
</dbReference>
<dbReference type="AlphaFoldDB" id="A0A562SPT3"/>
<dbReference type="PANTHER" id="PTHR35810">
    <property type="entry name" value="CYTOPLASMIC PROTEIN-RELATED"/>
    <property type="match status" value="1"/>
</dbReference>
<dbReference type="InterPro" id="IPR003497">
    <property type="entry name" value="BRO_N_domain"/>
</dbReference>
<dbReference type="InterPro" id="IPR011204">
    <property type="entry name" value="Virulence_RhuM-like"/>
</dbReference>
<dbReference type="PIRSF" id="PIRSF015268">
    <property type="entry name" value="Virulence_RhuM"/>
    <property type="match status" value="1"/>
</dbReference>
<protein>
    <recommendedName>
        <fullName evidence="1">Bro-N domain-containing protein</fullName>
    </recommendedName>
</protein>
<evidence type="ECO:0000313" key="3">
    <source>
        <dbReference type="Proteomes" id="UP000316167"/>
    </source>
</evidence>
<accession>A0A562SPT3</accession>
<dbReference type="EMBL" id="VLLE01000003">
    <property type="protein sequence ID" value="TWI83297.1"/>
    <property type="molecule type" value="Genomic_DNA"/>
</dbReference>
<gene>
    <name evidence="2" type="ORF">IQ13_1405</name>
</gene>